<organism evidence="2 3">
    <name type="scientific">Klebsiella pneumoniae subsp. ozaenae</name>
    <dbReference type="NCBI Taxonomy" id="574"/>
    <lineage>
        <taxon>Bacteria</taxon>
        <taxon>Pseudomonadati</taxon>
        <taxon>Pseudomonadota</taxon>
        <taxon>Gammaproteobacteria</taxon>
        <taxon>Enterobacterales</taxon>
        <taxon>Enterobacteriaceae</taxon>
        <taxon>Klebsiella/Raoultella group</taxon>
        <taxon>Klebsiella</taxon>
        <taxon>Klebsiella pneumoniae complex</taxon>
    </lineage>
</organism>
<dbReference type="EMBL" id="UGLW01000003">
    <property type="protein sequence ID" value="STU84733.1"/>
    <property type="molecule type" value="Genomic_DNA"/>
</dbReference>
<evidence type="ECO:0000313" key="3">
    <source>
        <dbReference type="Proteomes" id="UP000254487"/>
    </source>
</evidence>
<accession>A0A377ZTK1</accession>
<sequence length="253" mass="27442">MSRLQTFTAYDRLSTALTVAQVYGVQRLCNHYAARLAPLPGPDSSRESNRRLAQITQYARQLAGSPSVINALSRSQLDEVGLTSRDIILFNQIIGFVGFQARAIAVLQAAQGFPVRWIPGMPQQEEAPAELFAPPPGAWQADIADPDLQYADDERQRRIAGWQSLPGLGELAPLLACDPQLFAPLEILIRQLSTDDTFGRRSPYSRRAPMAAPPVLTPGSPTGRVKRSSPAICGRATRPSITGSSSILRPGLS</sequence>
<gene>
    <name evidence="2" type="ORF">NCTC10313_04076</name>
</gene>
<evidence type="ECO:0000313" key="2">
    <source>
        <dbReference type="EMBL" id="STU84733.1"/>
    </source>
</evidence>
<evidence type="ECO:0000256" key="1">
    <source>
        <dbReference type="SAM" id="MobiDB-lite"/>
    </source>
</evidence>
<dbReference type="Proteomes" id="UP000254487">
    <property type="component" value="Unassembled WGS sequence"/>
</dbReference>
<dbReference type="AlphaFoldDB" id="A0A377ZTK1"/>
<dbReference type="SUPFAM" id="SSF69118">
    <property type="entry name" value="AhpD-like"/>
    <property type="match status" value="1"/>
</dbReference>
<name>A0A377ZTK1_KLEPO</name>
<proteinExistence type="predicted"/>
<dbReference type="STRING" id="1218098.GCA_001598715_03728"/>
<protein>
    <submittedName>
        <fullName evidence="2">Oxidoreductase</fullName>
    </submittedName>
</protein>
<dbReference type="InterPro" id="IPR029032">
    <property type="entry name" value="AhpD-like"/>
</dbReference>
<reference evidence="2 3" key="1">
    <citation type="submission" date="2018-06" db="EMBL/GenBank/DDBJ databases">
        <authorList>
            <consortium name="Pathogen Informatics"/>
            <person name="Doyle S."/>
        </authorList>
    </citation>
    <scope>NUCLEOTIDE SEQUENCE [LARGE SCALE GENOMIC DNA]</scope>
    <source>
        <strain evidence="2 3">NCTC10313</strain>
    </source>
</reference>
<feature type="region of interest" description="Disordered" evidence="1">
    <location>
        <begin position="200"/>
        <end position="253"/>
    </location>
</feature>